<dbReference type="Gene3D" id="2.10.90.10">
    <property type="entry name" value="Cystine-knot cytokines"/>
    <property type="match status" value="1"/>
</dbReference>
<keyword evidence="3" id="KW-1015">Disulfide bond</keyword>
<gene>
    <name evidence="5" type="ORF">ASIM_LOCUS11561</name>
</gene>
<accession>A0A0M3JV55</accession>
<dbReference type="EMBL" id="UYRR01031082">
    <property type="protein sequence ID" value="VDK45349.1"/>
    <property type="molecule type" value="Genomic_DNA"/>
</dbReference>
<dbReference type="WBParaSite" id="ASIM_0001209501-mRNA-1">
    <property type="protein sequence ID" value="ASIM_0001209501-mRNA-1"/>
    <property type="gene ID" value="ASIM_0001209501"/>
</dbReference>
<proteinExistence type="predicted"/>
<evidence type="ECO:0000256" key="3">
    <source>
        <dbReference type="ARBA" id="ARBA00023157"/>
    </source>
</evidence>
<comment type="subcellular location">
    <subcellularLocation>
        <location evidence="1">Secreted</location>
    </subcellularLocation>
</comment>
<evidence type="ECO:0000313" key="7">
    <source>
        <dbReference type="WBParaSite" id="ASIM_0001209501-mRNA-1"/>
    </source>
</evidence>
<reference evidence="5 6" key="2">
    <citation type="submission" date="2018-11" db="EMBL/GenBank/DDBJ databases">
        <authorList>
            <consortium name="Pathogen Informatics"/>
        </authorList>
    </citation>
    <scope>NUCLEOTIDE SEQUENCE [LARGE SCALE GENOMIC DNA]</scope>
</reference>
<dbReference type="SUPFAM" id="SSF57501">
    <property type="entry name" value="Cystine-knot cytokines"/>
    <property type="match status" value="1"/>
</dbReference>
<sequence length="121" mass="13852">MEFFAFSFQKPSRKDRSQVSESKANSCVLWNMYMPGMNPKIVTDANGKTCRIHLPTPVCKGYCRTSEYGTHDFPHRKQRSEICTHEGGVFEKIPMEECDEGADPKIRTIWVLKGSKCVCKK</sequence>
<evidence type="ECO:0000313" key="5">
    <source>
        <dbReference type="EMBL" id="VDK45349.1"/>
    </source>
</evidence>
<dbReference type="GO" id="GO:0005576">
    <property type="term" value="C:extracellular region"/>
    <property type="evidence" value="ECO:0007669"/>
    <property type="project" value="UniProtKB-SubCell"/>
</dbReference>
<dbReference type="InterPro" id="IPR029034">
    <property type="entry name" value="Cystine-knot_cytokine"/>
</dbReference>
<protein>
    <submittedName>
        <fullName evidence="7">Glycoprotein hormone beta 5 (inferred by orthology to a C. elegans protein)</fullName>
    </submittedName>
</protein>
<evidence type="ECO:0000313" key="6">
    <source>
        <dbReference type="Proteomes" id="UP000267096"/>
    </source>
</evidence>
<feature type="domain" description="Glycoprotein hormone subunit beta" evidence="4">
    <location>
        <begin position="47"/>
        <end position="120"/>
    </location>
</feature>
<evidence type="ECO:0000256" key="2">
    <source>
        <dbReference type="ARBA" id="ARBA00022525"/>
    </source>
</evidence>
<keyword evidence="2" id="KW-0964">Secreted</keyword>
<dbReference type="Pfam" id="PF00007">
    <property type="entry name" value="Cys_knot"/>
    <property type="match status" value="1"/>
</dbReference>
<dbReference type="InterPro" id="IPR006208">
    <property type="entry name" value="Glyco_hormone_CN"/>
</dbReference>
<organism evidence="7">
    <name type="scientific">Anisakis simplex</name>
    <name type="common">Herring worm</name>
    <dbReference type="NCBI Taxonomy" id="6269"/>
    <lineage>
        <taxon>Eukaryota</taxon>
        <taxon>Metazoa</taxon>
        <taxon>Ecdysozoa</taxon>
        <taxon>Nematoda</taxon>
        <taxon>Chromadorea</taxon>
        <taxon>Rhabditida</taxon>
        <taxon>Spirurina</taxon>
        <taxon>Ascaridomorpha</taxon>
        <taxon>Ascaridoidea</taxon>
        <taxon>Anisakidae</taxon>
        <taxon>Anisakis</taxon>
        <taxon>Anisakis simplex complex</taxon>
    </lineage>
</organism>
<evidence type="ECO:0000256" key="1">
    <source>
        <dbReference type="ARBA" id="ARBA00004613"/>
    </source>
</evidence>
<evidence type="ECO:0000259" key="4">
    <source>
        <dbReference type="Pfam" id="PF00007"/>
    </source>
</evidence>
<dbReference type="OrthoDB" id="5783840at2759"/>
<dbReference type="Proteomes" id="UP000267096">
    <property type="component" value="Unassembled WGS sequence"/>
</dbReference>
<dbReference type="AlphaFoldDB" id="A0A0M3JV55"/>
<name>A0A0M3JV55_ANISI</name>
<keyword evidence="6" id="KW-1185">Reference proteome</keyword>
<reference evidence="7" key="1">
    <citation type="submission" date="2017-02" db="UniProtKB">
        <authorList>
            <consortium name="WormBaseParasite"/>
        </authorList>
    </citation>
    <scope>IDENTIFICATION</scope>
</reference>